<dbReference type="InterPro" id="IPR013424">
    <property type="entry name" value="Ice-binding_C"/>
</dbReference>
<organism evidence="2 3">
    <name type="scientific">Qipengyuania atrilutea</name>
    <dbReference type="NCBI Taxonomy" id="2744473"/>
    <lineage>
        <taxon>Bacteria</taxon>
        <taxon>Pseudomonadati</taxon>
        <taxon>Pseudomonadota</taxon>
        <taxon>Alphaproteobacteria</taxon>
        <taxon>Sphingomonadales</taxon>
        <taxon>Erythrobacteraceae</taxon>
        <taxon>Qipengyuania</taxon>
    </lineage>
</organism>
<dbReference type="NCBIfam" id="TIGR02595">
    <property type="entry name" value="PEP_CTERM"/>
    <property type="match status" value="1"/>
</dbReference>
<evidence type="ECO:0000259" key="1">
    <source>
        <dbReference type="Pfam" id="PF07589"/>
    </source>
</evidence>
<comment type="caution">
    <text evidence="2">The sequence shown here is derived from an EMBL/GenBank/DDBJ whole genome shotgun (WGS) entry which is preliminary data.</text>
</comment>
<dbReference type="AlphaFoldDB" id="A0A850H819"/>
<feature type="domain" description="Ice-binding protein C-terminal" evidence="1">
    <location>
        <begin position="132"/>
        <end position="151"/>
    </location>
</feature>
<dbReference type="Pfam" id="PF07589">
    <property type="entry name" value="PEP-CTERM"/>
    <property type="match status" value="1"/>
</dbReference>
<evidence type="ECO:0000313" key="2">
    <source>
        <dbReference type="EMBL" id="NVD45375.1"/>
    </source>
</evidence>
<name>A0A850H819_9SPHN</name>
<reference evidence="2 3" key="1">
    <citation type="submission" date="2020-06" db="EMBL/GenBank/DDBJ databases">
        <title>Altererythrobacter sp. HHU K3-1.</title>
        <authorList>
            <person name="Zhang D."/>
            <person name="Xue H."/>
        </authorList>
    </citation>
    <scope>NUCLEOTIDE SEQUENCE [LARGE SCALE GENOMIC DNA]</scope>
    <source>
        <strain evidence="2 3">HHU K3-1</strain>
    </source>
</reference>
<gene>
    <name evidence="2" type="ORF">HUV48_10185</name>
</gene>
<proteinExistence type="predicted"/>
<accession>A0A850H819</accession>
<sequence length="167" mass="17837">MLPLATIAPGATTNLFYRSTLTITTDQFDCANPTLCESLQVAFGDPRNAGGVVSRDTRLADPMTLSALASAFNALTLSDVLAGEQNPAVGAIFDPFRVTYRFVEITAPPSFPPSGALGPVEYNVNYRSPIGAVPEPATWLMMLLGFFLLGAQMRSYRSPEDGTLQTA</sequence>
<protein>
    <submittedName>
        <fullName evidence="2">PEPxxWA-CTERM sorting domain-containing protein</fullName>
    </submittedName>
</protein>
<keyword evidence="3" id="KW-1185">Reference proteome</keyword>
<dbReference type="NCBIfam" id="NF035944">
    <property type="entry name" value="PEPxxWA-CTERM"/>
    <property type="match status" value="1"/>
</dbReference>
<dbReference type="EMBL" id="JABWGV010000003">
    <property type="protein sequence ID" value="NVD45375.1"/>
    <property type="molecule type" value="Genomic_DNA"/>
</dbReference>
<dbReference type="Proteomes" id="UP000561438">
    <property type="component" value="Unassembled WGS sequence"/>
</dbReference>
<evidence type="ECO:0000313" key="3">
    <source>
        <dbReference type="Proteomes" id="UP000561438"/>
    </source>
</evidence>